<dbReference type="Pfam" id="PF01656">
    <property type="entry name" value="CbiA"/>
    <property type="match status" value="1"/>
</dbReference>
<feature type="compositionally biased region" description="Basic residues" evidence="3">
    <location>
        <begin position="476"/>
        <end position="487"/>
    </location>
</feature>
<dbReference type="OrthoDB" id="3217709at2"/>
<feature type="compositionally biased region" description="Low complexity" evidence="3">
    <location>
        <begin position="124"/>
        <end position="148"/>
    </location>
</feature>
<dbReference type="GO" id="GO:0016887">
    <property type="term" value="F:ATP hydrolysis activity"/>
    <property type="evidence" value="ECO:0007669"/>
    <property type="project" value="TreeGrafter"/>
</dbReference>
<dbReference type="GO" id="GO:0005524">
    <property type="term" value="F:ATP binding"/>
    <property type="evidence" value="ECO:0007669"/>
    <property type="project" value="UniProtKB-KW"/>
</dbReference>
<reference evidence="5 6" key="1">
    <citation type="submission" date="2019-07" db="EMBL/GenBank/DDBJ databases">
        <title>Quadrisphaera sp. strain DD2A genome sequencing and assembly.</title>
        <authorList>
            <person name="Kim I."/>
        </authorList>
    </citation>
    <scope>NUCLEOTIDE SEQUENCE [LARGE SCALE GENOMIC DNA]</scope>
    <source>
        <strain evidence="5 6">DD2A</strain>
    </source>
</reference>
<evidence type="ECO:0000256" key="3">
    <source>
        <dbReference type="SAM" id="MobiDB-lite"/>
    </source>
</evidence>
<dbReference type="Gene3D" id="3.40.50.300">
    <property type="entry name" value="P-loop containing nucleotide triphosphate hydrolases"/>
    <property type="match status" value="1"/>
</dbReference>
<accession>A0A5C8ZMA4</accession>
<dbReference type="InterPro" id="IPR027417">
    <property type="entry name" value="P-loop_NTPase"/>
</dbReference>
<feature type="domain" description="CobQ/CobB/MinD/ParA nucleotide binding" evidence="4">
    <location>
        <begin position="201"/>
        <end position="406"/>
    </location>
</feature>
<keyword evidence="2" id="KW-0067">ATP-binding</keyword>
<proteinExistence type="predicted"/>
<dbReference type="PANTHER" id="PTHR43384">
    <property type="entry name" value="SEPTUM SITE-DETERMINING PROTEIN MIND HOMOLOG, CHLOROPLASTIC-RELATED"/>
    <property type="match status" value="1"/>
</dbReference>
<evidence type="ECO:0000259" key="4">
    <source>
        <dbReference type="Pfam" id="PF01656"/>
    </source>
</evidence>
<feature type="region of interest" description="Disordered" evidence="3">
    <location>
        <begin position="461"/>
        <end position="487"/>
    </location>
</feature>
<dbReference type="AlphaFoldDB" id="A0A5C8ZMA4"/>
<dbReference type="InterPro" id="IPR002586">
    <property type="entry name" value="CobQ/CobB/MinD/ParA_Nub-bd_dom"/>
</dbReference>
<dbReference type="GO" id="GO:0009898">
    <property type="term" value="C:cytoplasmic side of plasma membrane"/>
    <property type="evidence" value="ECO:0007669"/>
    <property type="project" value="TreeGrafter"/>
</dbReference>
<organism evidence="5 6">
    <name type="scientific">Quadrisphaera setariae</name>
    <dbReference type="NCBI Taxonomy" id="2593304"/>
    <lineage>
        <taxon>Bacteria</taxon>
        <taxon>Bacillati</taxon>
        <taxon>Actinomycetota</taxon>
        <taxon>Actinomycetes</taxon>
        <taxon>Kineosporiales</taxon>
        <taxon>Kineosporiaceae</taxon>
        <taxon>Quadrisphaera</taxon>
    </lineage>
</organism>
<protein>
    <submittedName>
        <fullName evidence="5">AAA family ATPase</fullName>
    </submittedName>
</protein>
<comment type="caution">
    <text evidence="5">The sequence shown here is derived from an EMBL/GenBank/DDBJ whole genome shotgun (WGS) entry which is preliminary data.</text>
</comment>
<evidence type="ECO:0000313" key="5">
    <source>
        <dbReference type="EMBL" id="TXR58289.1"/>
    </source>
</evidence>
<dbReference type="EMBL" id="VKAC01000001">
    <property type="protein sequence ID" value="TXR58289.1"/>
    <property type="molecule type" value="Genomic_DNA"/>
</dbReference>
<name>A0A5C8ZMA4_9ACTN</name>
<feature type="region of interest" description="Disordered" evidence="3">
    <location>
        <begin position="124"/>
        <end position="182"/>
    </location>
</feature>
<dbReference type="Proteomes" id="UP000321234">
    <property type="component" value="Unassembled WGS sequence"/>
</dbReference>
<dbReference type="InterPro" id="IPR050625">
    <property type="entry name" value="ParA/MinD_ATPase"/>
</dbReference>
<evidence type="ECO:0000256" key="2">
    <source>
        <dbReference type="ARBA" id="ARBA00022840"/>
    </source>
</evidence>
<keyword evidence="1" id="KW-0547">Nucleotide-binding</keyword>
<dbReference type="GO" id="GO:0051782">
    <property type="term" value="P:negative regulation of cell division"/>
    <property type="evidence" value="ECO:0007669"/>
    <property type="project" value="TreeGrafter"/>
</dbReference>
<evidence type="ECO:0000256" key="1">
    <source>
        <dbReference type="ARBA" id="ARBA00022741"/>
    </source>
</evidence>
<sequence length="487" mass="48719">MPLLTAVPGPEEAQLVAALGRTPGVSVVRRCADLGELLSASAAGHGRAALVSADLHRLDREALARLEAQGTAVVGVLPATGEGAAAARLVALGVGRHVAAGASGEEVAAAVTAAVARLLVGRAAPGGPAPSASTSTRDAPPAGSGAAPVPAPAPVPTAERVRPDSAGAAGASSLGAAEDDDELAEVPLPERPGRLVAVWGAPGAPGRTTVAVSLAAELAALGERVLLVDADTWAASTAQVLGLLDETAGVAAACRAAAAGTLTPGRLLQLAPEALPRVSVLTGLPRAERWHELGAAALEELWSTCRSAAPWTVVDCAAPLEQDEELVLDTAAPRRNAATTTALAAADEVLVVGQADPVGLQRLVRALGDLAEAQPDVVERRRTVVTKVRSAAVGHGPAARVQEALARYAGVRDAVLVPDDRAACDTALLTGRTLRESAPGSPARAALAALAAQLVGACREEGSTGTRTGGGAAPARTRRRGWARMRG</sequence>
<dbReference type="PANTHER" id="PTHR43384:SF6">
    <property type="entry name" value="SEPTUM SITE-DETERMINING PROTEIN MIND HOMOLOG, CHLOROPLASTIC"/>
    <property type="match status" value="1"/>
</dbReference>
<gene>
    <name evidence="5" type="ORF">FMM08_02540</name>
</gene>
<keyword evidence="6" id="KW-1185">Reference proteome</keyword>
<dbReference type="SUPFAM" id="SSF52540">
    <property type="entry name" value="P-loop containing nucleoside triphosphate hydrolases"/>
    <property type="match status" value="1"/>
</dbReference>
<dbReference type="GO" id="GO:0005829">
    <property type="term" value="C:cytosol"/>
    <property type="evidence" value="ECO:0007669"/>
    <property type="project" value="TreeGrafter"/>
</dbReference>
<evidence type="ECO:0000313" key="6">
    <source>
        <dbReference type="Proteomes" id="UP000321234"/>
    </source>
</evidence>
<feature type="compositionally biased region" description="Low complexity" evidence="3">
    <location>
        <begin position="165"/>
        <end position="176"/>
    </location>
</feature>